<dbReference type="Gene3D" id="2.40.30.60">
    <property type="entry name" value="RimM"/>
    <property type="match status" value="1"/>
</dbReference>
<evidence type="ECO:0000256" key="4">
    <source>
        <dbReference type="ARBA" id="ARBA00023186"/>
    </source>
</evidence>
<evidence type="ECO:0000256" key="2">
    <source>
        <dbReference type="ARBA" id="ARBA00022517"/>
    </source>
</evidence>
<dbReference type="GO" id="GO:0005840">
    <property type="term" value="C:ribosome"/>
    <property type="evidence" value="ECO:0007669"/>
    <property type="project" value="InterPro"/>
</dbReference>
<dbReference type="EMBL" id="FPHP01000002">
    <property type="protein sequence ID" value="SFV74625.1"/>
    <property type="molecule type" value="Genomic_DNA"/>
</dbReference>
<dbReference type="InterPro" id="IPR002676">
    <property type="entry name" value="RimM_N"/>
</dbReference>
<sequence length="179" mass="20717">MKKQKEPLLHIATLGKTVGIKGDMKFYDKSDFPEQFQEGSTFLTNLNQKITLEEVDLERGIVRLQGVHTLEDAKRYTNAKLLTTREETRKNCHLEEGEHFWFDLEDCDVYEDGKLLGVVYEVERIALTNYLHIITDKKLVEDGYAKRFLLPYEKPFVLDTDIEKKIITVSGAMDILEAS</sequence>
<keyword evidence="2" id="KW-0690">Ribosome biogenesis</keyword>
<dbReference type="GO" id="GO:0006364">
    <property type="term" value="P:rRNA processing"/>
    <property type="evidence" value="ECO:0007669"/>
    <property type="project" value="UniProtKB-KW"/>
</dbReference>
<evidence type="ECO:0000256" key="1">
    <source>
        <dbReference type="ARBA" id="ARBA00022490"/>
    </source>
</evidence>
<dbReference type="GO" id="GO:0043022">
    <property type="term" value="F:ribosome binding"/>
    <property type="evidence" value="ECO:0007669"/>
    <property type="project" value="InterPro"/>
</dbReference>
<dbReference type="PANTHER" id="PTHR33692">
    <property type="entry name" value="RIBOSOME MATURATION FACTOR RIMM"/>
    <property type="match status" value="1"/>
</dbReference>
<dbReference type="NCBIfam" id="TIGR02273">
    <property type="entry name" value="16S_RimM"/>
    <property type="match status" value="1"/>
</dbReference>
<dbReference type="PANTHER" id="PTHR33692:SF1">
    <property type="entry name" value="RIBOSOME MATURATION FACTOR RIMM"/>
    <property type="match status" value="1"/>
</dbReference>
<dbReference type="SUPFAM" id="SSF50447">
    <property type="entry name" value="Translation proteins"/>
    <property type="match status" value="1"/>
</dbReference>
<feature type="domain" description="RimM N-terminal" evidence="5">
    <location>
        <begin position="11"/>
        <end position="86"/>
    </location>
</feature>
<dbReference type="Gene3D" id="2.30.30.240">
    <property type="entry name" value="PRC-barrel domain"/>
    <property type="match status" value="1"/>
</dbReference>
<gene>
    <name evidence="7" type="ORF">MNB_SM-3-516</name>
</gene>
<dbReference type="HAMAP" id="MF_00014">
    <property type="entry name" value="Ribosome_mat_RimM"/>
    <property type="match status" value="1"/>
</dbReference>
<dbReference type="Pfam" id="PF24986">
    <property type="entry name" value="PRC_RimM"/>
    <property type="match status" value="1"/>
</dbReference>
<organism evidence="7">
    <name type="scientific">hydrothermal vent metagenome</name>
    <dbReference type="NCBI Taxonomy" id="652676"/>
    <lineage>
        <taxon>unclassified sequences</taxon>
        <taxon>metagenomes</taxon>
        <taxon>ecological metagenomes</taxon>
    </lineage>
</organism>
<keyword evidence="1" id="KW-0963">Cytoplasm</keyword>
<evidence type="ECO:0000259" key="6">
    <source>
        <dbReference type="Pfam" id="PF24986"/>
    </source>
</evidence>
<protein>
    <submittedName>
        <fullName evidence="7">16S rRNA processing protein RimM</fullName>
    </submittedName>
</protein>
<name>A0A1W1D1U6_9ZZZZ</name>
<dbReference type="InterPro" id="IPR011961">
    <property type="entry name" value="RimM"/>
</dbReference>
<evidence type="ECO:0000256" key="3">
    <source>
        <dbReference type="ARBA" id="ARBA00022552"/>
    </source>
</evidence>
<proteinExistence type="inferred from homology"/>
<dbReference type="Pfam" id="PF01782">
    <property type="entry name" value="RimM"/>
    <property type="match status" value="1"/>
</dbReference>
<keyword evidence="4" id="KW-0143">Chaperone</keyword>
<evidence type="ECO:0000313" key="7">
    <source>
        <dbReference type="EMBL" id="SFV74625.1"/>
    </source>
</evidence>
<dbReference type="AlphaFoldDB" id="A0A1W1D1U6"/>
<dbReference type="InterPro" id="IPR056792">
    <property type="entry name" value="PRC_RimM"/>
</dbReference>
<feature type="domain" description="Ribosome maturation factor RimM PRC barrel" evidence="6">
    <location>
        <begin position="101"/>
        <end position="174"/>
    </location>
</feature>
<dbReference type="SUPFAM" id="SSF50346">
    <property type="entry name" value="PRC-barrel domain"/>
    <property type="match status" value="1"/>
</dbReference>
<accession>A0A1W1D1U6</accession>
<dbReference type="InterPro" id="IPR011033">
    <property type="entry name" value="PRC_barrel-like_sf"/>
</dbReference>
<dbReference type="InterPro" id="IPR036976">
    <property type="entry name" value="RimM_N_sf"/>
</dbReference>
<dbReference type="InterPro" id="IPR009000">
    <property type="entry name" value="Transl_B-barrel_sf"/>
</dbReference>
<evidence type="ECO:0000259" key="5">
    <source>
        <dbReference type="Pfam" id="PF01782"/>
    </source>
</evidence>
<reference evidence="7" key="1">
    <citation type="submission" date="2016-10" db="EMBL/GenBank/DDBJ databases">
        <authorList>
            <person name="de Groot N.N."/>
        </authorList>
    </citation>
    <scope>NUCLEOTIDE SEQUENCE</scope>
</reference>
<keyword evidence="3" id="KW-0698">rRNA processing</keyword>